<sequence>MSDVTVLLTSFRCRRSSNNVASDEDRALPDLRVLLGHQRAKGDMRTPNRALITAGLLSTAVLTLSACSGSDGDTPVSSSSAKPSPSTPSSSVTTSRATTTPNDAEQNAPATTTRPQSQHQNTTTPARDDDPGGHACTDQSGAPGKYVWDNTGNQWICEITGDAPRVTTTTKSPVRDDDPGGHACTDQSGATGTYIWAESTQQWVCQIG</sequence>
<evidence type="ECO:0000313" key="2">
    <source>
        <dbReference type="EMBL" id="NDK88202.1"/>
    </source>
</evidence>
<proteinExistence type="predicted"/>
<dbReference type="Proteomes" id="UP000466307">
    <property type="component" value="Unassembled WGS sequence"/>
</dbReference>
<gene>
    <name evidence="2" type="ORF">GYA93_01185</name>
</gene>
<accession>A0A7K3LIW2</accession>
<dbReference type="AlphaFoldDB" id="A0A7K3LIW2"/>
<keyword evidence="3" id="KW-1185">Reference proteome</keyword>
<protein>
    <submittedName>
        <fullName evidence="2">Uncharacterized protein</fullName>
    </submittedName>
</protein>
<name>A0A7K3LIW2_9ACTN</name>
<feature type="region of interest" description="Disordered" evidence="1">
    <location>
        <begin position="68"/>
        <end position="141"/>
    </location>
</feature>
<feature type="compositionally biased region" description="Low complexity" evidence="1">
    <location>
        <begin position="74"/>
        <end position="101"/>
    </location>
</feature>
<feature type="compositionally biased region" description="Polar residues" evidence="1">
    <location>
        <begin position="102"/>
        <end position="125"/>
    </location>
</feature>
<dbReference type="RefSeq" id="WP_157079514.1">
    <property type="nucleotide sequence ID" value="NZ_JAADZU010000002.1"/>
</dbReference>
<evidence type="ECO:0000313" key="3">
    <source>
        <dbReference type="Proteomes" id="UP000466307"/>
    </source>
</evidence>
<comment type="caution">
    <text evidence="2">The sequence shown here is derived from an EMBL/GenBank/DDBJ whole genome shotgun (WGS) entry which is preliminary data.</text>
</comment>
<organism evidence="2 3">
    <name type="scientific">Gordonia desulfuricans</name>
    <dbReference type="NCBI Taxonomy" id="89051"/>
    <lineage>
        <taxon>Bacteria</taxon>
        <taxon>Bacillati</taxon>
        <taxon>Actinomycetota</taxon>
        <taxon>Actinomycetes</taxon>
        <taxon>Mycobacteriales</taxon>
        <taxon>Gordoniaceae</taxon>
        <taxon>Gordonia</taxon>
    </lineage>
</organism>
<dbReference type="EMBL" id="JAADZU010000002">
    <property type="protein sequence ID" value="NDK88202.1"/>
    <property type="molecule type" value="Genomic_DNA"/>
</dbReference>
<reference evidence="2 3" key="1">
    <citation type="submission" date="2020-01" db="EMBL/GenBank/DDBJ databases">
        <title>Investigation of new actinobacteria for the biodesulphurisation of diesel fuel.</title>
        <authorList>
            <person name="Athi Narayanan S.M."/>
        </authorList>
    </citation>
    <scope>NUCLEOTIDE SEQUENCE [LARGE SCALE GENOMIC DNA]</scope>
    <source>
        <strain evidence="2 3">213E</strain>
    </source>
</reference>
<evidence type="ECO:0000256" key="1">
    <source>
        <dbReference type="SAM" id="MobiDB-lite"/>
    </source>
</evidence>